<feature type="compositionally biased region" description="Low complexity" evidence="9">
    <location>
        <begin position="202"/>
        <end position="226"/>
    </location>
</feature>
<name>A0A8H7AXB3_9EURO</name>
<feature type="signal peptide" evidence="10">
    <location>
        <begin position="1"/>
        <end position="20"/>
    </location>
</feature>
<dbReference type="Proteomes" id="UP000606974">
    <property type="component" value="Unassembled WGS sequence"/>
</dbReference>
<dbReference type="GO" id="GO:0005576">
    <property type="term" value="C:extracellular region"/>
    <property type="evidence" value="ECO:0007669"/>
    <property type="project" value="UniProtKB-SubCell"/>
</dbReference>
<sequence>MKLTSPSIVAACVLAQQAAATYNWGSAKSFSNPANTNNQCTDDQKSGFDWADLPIGGFDSYKGFDFSGFDCSSGGGKRSLNTRTGSPGKYIQGKVGKNGEAAPKISCSDGKGFSITDMEVSTSYDTDIDFIYDMPDGSTCKHTESCSTAGGNVKNNQCGGAVSVTLQKPEHASDDDCDVGIHSVGFDCEPASTPTPSYTTVEASSTTAPSSEASSLASSLESFSTPQSSLSVPNTETSSVAETSTASTSSKAAPESSPSSTVVAPTPSNTIPITSTSTVESPTAPPTPIDSSIPMTTSTVYSTFTSTTYGCSSDVPDCPASSIKVVTMTTAVYTTICPVTSVPIPETSAPVAETSSPAPETSAAVPETSVPAAETSVSVPETSADVPGTSAPVPETSLPGTETKTAPAASTPTSVLPGFTPAPSSSVPGSSYPVPESSTDVLASSASSEAIVKTSALPPAPSEMVTTEIVYTTTTECPITLTSTSGSSTIITTSVTVSETVITSTVTVCTKCTEAPPTTLTSAPSATTPASIATSLSPDTTVTGASSAEVPTSVLPGSVSSAAPLPSDAPCPEILPSCLNTWLSLVPHCSSNSDASCYCPSKAFTDAVIGCVQAWGASANEMSAALSYFTGICAASVPENPAIITAVPSTITLCPTAQVSTATVPTTATATVPGQTDVQPAGVTSMVTSIVSAPAQTPQVPVTVISYTQTVSPATGGTGSVATNAVTVPQVSFITNTVVPATPIASAGPSSGVAPQAVTSVGLVPAPVITTTPTAGGAFNGSTKASPTSSVALYTGSAVKFDANGIGAGVAAFAGILAFLV</sequence>
<dbReference type="OrthoDB" id="5431405at2759"/>
<evidence type="ECO:0000256" key="5">
    <source>
        <dbReference type="ARBA" id="ARBA00022622"/>
    </source>
</evidence>
<comment type="similarity">
    <text evidence="3">Belongs to the RBT5 family.</text>
</comment>
<comment type="subcellular location">
    <subcellularLocation>
        <location evidence="1">Membrane</location>
        <topology evidence="1">Lipid-anchor</topology>
        <topology evidence="1">GPI-anchor</topology>
    </subcellularLocation>
    <subcellularLocation>
        <location evidence="2">Secreted</location>
    </subcellularLocation>
</comment>
<evidence type="ECO:0000256" key="8">
    <source>
        <dbReference type="ARBA" id="ARBA00023288"/>
    </source>
</evidence>
<evidence type="ECO:0000256" key="7">
    <source>
        <dbReference type="ARBA" id="ARBA00023157"/>
    </source>
</evidence>
<organism evidence="12 13">
    <name type="scientific">Endocarpon pusillum</name>
    <dbReference type="NCBI Taxonomy" id="364733"/>
    <lineage>
        <taxon>Eukaryota</taxon>
        <taxon>Fungi</taxon>
        <taxon>Dikarya</taxon>
        <taxon>Ascomycota</taxon>
        <taxon>Pezizomycotina</taxon>
        <taxon>Eurotiomycetes</taxon>
        <taxon>Chaetothyriomycetidae</taxon>
        <taxon>Verrucariales</taxon>
        <taxon>Verrucariaceae</taxon>
        <taxon>Endocarpon</taxon>
    </lineage>
</organism>
<evidence type="ECO:0000313" key="12">
    <source>
        <dbReference type="EMBL" id="KAF7512825.1"/>
    </source>
</evidence>
<feature type="compositionally biased region" description="Low complexity" evidence="9">
    <location>
        <begin position="405"/>
        <end position="414"/>
    </location>
</feature>
<feature type="region of interest" description="Disordered" evidence="9">
    <location>
        <begin position="192"/>
        <end position="294"/>
    </location>
</feature>
<dbReference type="GO" id="GO:0098552">
    <property type="term" value="C:side of membrane"/>
    <property type="evidence" value="ECO:0007669"/>
    <property type="project" value="UniProtKB-KW"/>
</dbReference>
<feature type="domain" description="CFEM" evidence="11">
    <location>
        <begin position="571"/>
        <end position="634"/>
    </location>
</feature>
<feature type="compositionally biased region" description="Polar residues" evidence="9">
    <location>
        <begin position="192"/>
        <end position="201"/>
    </location>
</feature>
<reference evidence="12" key="1">
    <citation type="submission" date="2020-02" db="EMBL/GenBank/DDBJ databases">
        <authorList>
            <person name="Palmer J.M."/>
        </authorList>
    </citation>
    <scope>NUCLEOTIDE SEQUENCE</scope>
    <source>
        <strain evidence="12">EPUS1.4</strain>
        <tissue evidence="12">Thallus</tissue>
    </source>
</reference>
<evidence type="ECO:0000259" key="11">
    <source>
        <dbReference type="Pfam" id="PF05730"/>
    </source>
</evidence>
<evidence type="ECO:0000256" key="6">
    <source>
        <dbReference type="ARBA" id="ARBA00022729"/>
    </source>
</evidence>
<feature type="chain" id="PRO_5033990891" description="CFEM domain-containing protein" evidence="10">
    <location>
        <begin position="21"/>
        <end position="821"/>
    </location>
</feature>
<evidence type="ECO:0000313" key="13">
    <source>
        <dbReference type="Proteomes" id="UP000606974"/>
    </source>
</evidence>
<dbReference type="AlphaFoldDB" id="A0A8H7AXB3"/>
<comment type="caution">
    <text evidence="12">The sequence shown here is derived from an EMBL/GenBank/DDBJ whole genome shotgun (WGS) entry which is preliminary data.</text>
</comment>
<proteinExistence type="inferred from homology"/>
<dbReference type="InterPro" id="IPR008427">
    <property type="entry name" value="Extracellular_membr_CFEM_dom"/>
</dbReference>
<feature type="region of interest" description="Disordered" evidence="9">
    <location>
        <begin position="347"/>
        <end position="438"/>
    </location>
</feature>
<evidence type="ECO:0000256" key="10">
    <source>
        <dbReference type="SAM" id="SignalP"/>
    </source>
</evidence>
<dbReference type="EMBL" id="JAACFV010000009">
    <property type="protein sequence ID" value="KAF7512825.1"/>
    <property type="molecule type" value="Genomic_DNA"/>
</dbReference>
<gene>
    <name evidence="12" type="ORF">GJ744_011928</name>
</gene>
<keyword evidence="7" id="KW-1015">Disulfide bond</keyword>
<keyword evidence="5" id="KW-0472">Membrane</keyword>
<evidence type="ECO:0000256" key="3">
    <source>
        <dbReference type="ARBA" id="ARBA00010031"/>
    </source>
</evidence>
<evidence type="ECO:0000256" key="2">
    <source>
        <dbReference type="ARBA" id="ARBA00004613"/>
    </source>
</evidence>
<keyword evidence="13" id="KW-1185">Reference proteome</keyword>
<keyword evidence="6 10" id="KW-0732">Signal</keyword>
<keyword evidence="4" id="KW-0964">Secreted</keyword>
<keyword evidence="5" id="KW-0336">GPI-anchor</keyword>
<feature type="compositionally biased region" description="Low complexity" evidence="9">
    <location>
        <begin position="421"/>
        <end position="438"/>
    </location>
</feature>
<protein>
    <recommendedName>
        <fullName evidence="11">CFEM domain-containing protein</fullName>
    </recommendedName>
</protein>
<dbReference type="Pfam" id="PF05730">
    <property type="entry name" value="CFEM"/>
    <property type="match status" value="1"/>
</dbReference>
<feature type="compositionally biased region" description="Low complexity" evidence="9">
    <location>
        <begin position="235"/>
        <end position="278"/>
    </location>
</feature>
<evidence type="ECO:0000256" key="4">
    <source>
        <dbReference type="ARBA" id="ARBA00022525"/>
    </source>
</evidence>
<evidence type="ECO:0000256" key="9">
    <source>
        <dbReference type="SAM" id="MobiDB-lite"/>
    </source>
</evidence>
<evidence type="ECO:0000256" key="1">
    <source>
        <dbReference type="ARBA" id="ARBA00004589"/>
    </source>
</evidence>
<keyword evidence="5" id="KW-0325">Glycoprotein</keyword>
<keyword evidence="8" id="KW-0449">Lipoprotein</keyword>
<accession>A0A8H7AXB3</accession>